<keyword evidence="3" id="KW-1185">Reference proteome</keyword>
<feature type="domain" description="CRISPR-associated protein Cas6 C-terminal" evidence="1">
    <location>
        <begin position="172"/>
        <end position="292"/>
    </location>
</feature>
<name>A0A8J2Z7K5_9PROT</name>
<dbReference type="EMBL" id="BMKS01000001">
    <property type="protein sequence ID" value="GGG15801.1"/>
    <property type="molecule type" value="Genomic_DNA"/>
</dbReference>
<sequence>MATAFSLHGIRRVDFTFVPRATLAVQAHPGSAWRGAFGHALKRMVCAMRLRPCEGCPLAGVCIHPAFFGADSAAEAGRPYILCPDRAPRDGLIRPGQAFRVRLTLLPSAESAAAYAVRALLEAAAAGVSARRVPLDCRAIADAGTGQPIDPGGSLPPPEAIHCPPPPARVRLRMTTPLRIRLGGDLLTGRTLLPGHLVGAALRRLRILGLPASPALADAARAEAATLRFEQPRLGWVETTRFSSRQNSAMQMGGIVGEALLDLERARHVWPLLWAASVLHLGKGASMGFGRIEAAAA</sequence>
<evidence type="ECO:0000313" key="2">
    <source>
        <dbReference type="EMBL" id="GGG15801.1"/>
    </source>
</evidence>
<gene>
    <name evidence="2" type="ORF">GCM10010964_00120</name>
</gene>
<evidence type="ECO:0000313" key="3">
    <source>
        <dbReference type="Proteomes" id="UP000597507"/>
    </source>
</evidence>
<dbReference type="InterPro" id="IPR019267">
    <property type="entry name" value="CRISPR-assoc_Cas6_C"/>
</dbReference>
<dbReference type="AlphaFoldDB" id="A0A8J2Z7K5"/>
<accession>A0A8J2Z7K5</accession>
<reference evidence="2 3" key="1">
    <citation type="journal article" date="2014" name="Int. J. Syst. Evol. Microbiol.">
        <title>Complete genome sequence of Corynebacterium casei LMG S-19264T (=DSM 44701T), isolated from a smear-ripened cheese.</title>
        <authorList>
            <consortium name="US DOE Joint Genome Institute (JGI-PGF)"/>
            <person name="Walter F."/>
            <person name="Albersmeier A."/>
            <person name="Kalinowski J."/>
            <person name="Ruckert C."/>
        </authorList>
    </citation>
    <scope>NUCLEOTIDE SEQUENCE [LARGE SCALE GENOMIC DNA]</scope>
    <source>
        <strain evidence="2 3">CGMCC 1.16330</strain>
    </source>
</reference>
<dbReference type="RefSeq" id="WP_188897204.1">
    <property type="nucleotide sequence ID" value="NZ_BMKS01000001.1"/>
</dbReference>
<evidence type="ECO:0000259" key="1">
    <source>
        <dbReference type="Pfam" id="PF10040"/>
    </source>
</evidence>
<dbReference type="Gene3D" id="3.30.70.1900">
    <property type="match status" value="1"/>
</dbReference>
<proteinExistence type="predicted"/>
<comment type="caution">
    <text evidence="2">The sequence shown here is derived from an EMBL/GenBank/DDBJ whole genome shotgun (WGS) entry which is preliminary data.</text>
</comment>
<dbReference type="Proteomes" id="UP000597507">
    <property type="component" value="Unassembled WGS sequence"/>
</dbReference>
<protein>
    <recommendedName>
        <fullName evidence="1">CRISPR-associated protein Cas6 C-terminal domain-containing protein</fullName>
    </recommendedName>
</protein>
<organism evidence="2 3">
    <name type="scientific">Caldovatus sediminis</name>
    <dbReference type="NCBI Taxonomy" id="2041189"/>
    <lineage>
        <taxon>Bacteria</taxon>
        <taxon>Pseudomonadati</taxon>
        <taxon>Pseudomonadota</taxon>
        <taxon>Alphaproteobacteria</taxon>
        <taxon>Acetobacterales</taxon>
        <taxon>Roseomonadaceae</taxon>
        <taxon>Caldovatus</taxon>
    </lineage>
</organism>
<dbReference type="Pfam" id="PF10040">
    <property type="entry name" value="CRISPR_Cas6"/>
    <property type="match status" value="1"/>
</dbReference>